<evidence type="ECO:0000256" key="2">
    <source>
        <dbReference type="ARBA" id="ARBA00022737"/>
    </source>
</evidence>
<dbReference type="Gene3D" id="1.10.10.60">
    <property type="entry name" value="Homeodomain-like"/>
    <property type="match status" value="2"/>
</dbReference>
<feature type="region of interest" description="Disordered" evidence="9">
    <location>
        <begin position="126"/>
        <end position="159"/>
    </location>
</feature>
<feature type="domain" description="HTH myb-type" evidence="11">
    <location>
        <begin position="62"/>
        <end position="116"/>
    </location>
</feature>
<dbReference type="SMART" id="SM00717">
    <property type="entry name" value="SANT"/>
    <property type="match status" value="2"/>
</dbReference>
<evidence type="ECO:0000313" key="13">
    <source>
        <dbReference type="Proteomes" id="UP000583929"/>
    </source>
</evidence>
<proteinExistence type="predicted"/>
<evidence type="ECO:0000256" key="7">
    <source>
        <dbReference type="ARBA" id="ARBA00023242"/>
    </source>
</evidence>
<dbReference type="InterPro" id="IPR017930">
    <property type="entry name" value="Myb_dom"/>
</dbReference>
<keyword evidence="7" id="KW-0539">Nucleus</keyword>
<dbReference type="InterPro" id="IPR009057">
    <property type="entry name" value="Homeodomain-like_sf"/>
</dbReference>
<evidence type="ECO:0000256" key="4">
    <source>
        <dbReference type="ARBA" id="ARBA00023125"/>
    </source>
</evidence>
<organism evidence="12 13">
    <name type="scientific">Cannabis sativa</name>
    <name type="common">Hemp</name>
    <name type="synonym">Marijuana</name>
    <dbReference type="NCBI Taxonomy" id="3483"/>
    <lineage>
        <taxon>Eukaryota</taxon>
        <taxon>Viridiplantae</taxon>
        <taxon>Streptophyta</taxon>
        <taxon>Embryophyta</taxon>
        <taxon>Tracheophyta</taxon>
        <taxon>Spermatophyta</taxon>
        <taxon>Magnoliopsida</taxon>
        <taxon>eudicotyledons</taxon>
        <taxon>Gunneridae</taxon>
        <taxon>Pentapetalae</taxon>
        <taxon>rosids</taxon>
        <taxon>fabids</taxon>
        <taxon>Rosales</taxon>
        <taxon>Cannabaceae</taxon>
        <taxon>Cannabis</taxon>
    </lineage>
</organism>
<dbReference type="EMBL" id="JAATIQ010000021">
    <property type="protein sequence ID" value="KAF4399329.1"/>
    <property type="molecule type" value="Genomic_DNA"/>
</dbReference>
<dbReference type="Proteomes" id="UP000583929">
    <property type="component" value="Unassembled WGS sequence"/>
</dbReference>
<dbReference type="SUPFAM" id="SSF46689">
    <property type="entry name" value="Homeodomain-like"/>
    <property type="match status" value="1"/>
</dbReference>
<accession>A0A7J6HWX8</accession>
<dbReference type="InterPro" id="IPR015495">
    <property type="entry name" value="Myb_TF_plants"/>
</dbReference>
<evidence type="ECO:0000256" key="1">
    <source>
        <dbReference type="ARBA" id="ARBA00004123"/>
    </source>
</evidence>
<feature type="domain" description="HTH myb-type" evidence="11">
    <location>
        <begin position="9"/>
        <end position="61"/>
    </location>
</feature>
<dbReference type="FunFam" id="1.10.10.60:FF:000302">
    <property type="entry name" value="Transcription factor TT2"/>
    <property type="match status" value="1"/>
</dbReference>
<keyword evidence="4" id="KW-0238">DNA-binding</keyword>
<feature type="compositionally biased region" description="Polar residues" evidence="9">
    <location>
        <begin position="126"/>
        <end position="145"/>
    </location>
</feature>
<evidence type="ECO:0000259" key="10">
    <source>
        <dbReference type="PROSITE" id="PS50090"/>
    </source>
</evidence>
<feature type="region of interest" description="Disordered" evidence="9">
    <location>
        <begin position="172"/>
        <end position="202"/>
    </location>
</feature>
<keyword evidence="13" id="KW-1185">Reference proteome</keyword>
<feature type="domain" description="Myb-like" evidence="10">
    <location>
        <begin position="62"/>
        <end position="112"/>
    </location>
</feature>
<keyword evidence="3" id="KW-0805">Transcription regulation</keyword>
<comment type="subcellular location">
    <subcellularLocation>
        <location evidence="1">Nucleus</location>
    </subcellularLocation>
</comment>
<reference evidence="12 13" key="1">
    <citation type="journal article" date="2020" name="bioRxiv">
        <title>Sequence and annotation of 42 cannabis genomes reveals extensive copy number variation in cannabinoid synthesis and pathogen resistance genes.</title>
        <authorList>
            <person name="Mckernan K.J."/>
            <person name="Helbert Y."/>
            <person name="Kane L.T."/>
            <person name="Ebling H."/>
            <person name="Zhang L."/>
            <person name="Liu B."/>
            <person name="Eaton Z."/>
            <person name="Mclaughlin S."/>
            <person name="Kingan S."/>
            <person name="Baybayan P."/>
            <person name="Concepcion G."/>
            <person name="Jordan M."/>
            <person name="Riva A."/>
            <person name="Barbazuk W."/>
            <person name="Harkins T."/>
        </authorList>
    </citation>
    <scope>NUCLEOTIDE SEQUENCE [LARGE SCALE GENOMIC DNA]</scope>
    <source>
        <strain evidence="13">cv. Jamaican Lion 4</strain>
        <tissue evidence="12">Leaf</tissue>
    </source>
</reference>
<sequence length="391" mass="43797">MGRSPCCSKEGLNRGAWTAMEDRILSEYIKVHGEGKWRSLPKRAGLKRCGKSCRLRWLNYLRPDIKRGNISPDEEELIIRLHNLLGNRWSLIAGRLPGRTDNEIKNYWNTNIGKKVQVAADHHNNFLTKSNNNTTSRKASSNIRCSSSSTTTGRSLQQQQLLVSTKLKTTSTTTSAAADHDHDHDQLQPSNKTNNNNNQGNSNVVRTVATRCTKVVLLSQTEAQNKALPPEHHHHHHHQDYCSNSDPTVDDCWLPSVVDYDEQLVNGCDQTTGLDSSSVVPGYSHLISMINDDDDNNNNNIEFEKSNDPGDYLSEFLDVDFGFINNDDVGSQVISSSNRKGGACRSDQSYTDHNNSETFFFSQDMMFGVDLDSASASLQLTDPVDMDWLHD</sequence>
<evidence type="ECO:0000256" key="5">
    <source>
        <dbReference type="ARBA" id="ARBA00023159"/>
    </source>
</evidence>
<dbReference type="GO" id="GO:0005634">
    <property type="term" value="C:nucleus"/>
    <property type="evidence" value="ECO:0007669"/>
    <property type="project" value="UniProtKB-SubCell"/>
</dbReference>
<keyword evidence="2" id="KW-0677">Repeat</keyword>
<dbReference type="PROSITE" id="PS51294">
    <property type="entry name" value="HTH_MYB"/>
    <property type="match status" value="2"/>
</dbReference>
<evidence type="ECO:0000259" key="11">
    <source>
        <dbReference type="PROSITE" id="PS51294"/>
    </source>
</evidence>
<feature type="compositionally biased region" description="Low complexity" evidence="9">
    <location>
        <begin position="146"/>
        <end position="159"/>
    </location>
</feature>
<feature type="compositionally biased region" description="Low complexity" evidence="9">
    <location>
        <begin position="187"/>
        <end position="202"/>
    </location>
</feature>
<dbReference type="PANTHER" id="PTHR47999:SF96">
    <property type="entry name" value="TRANSCRIPTION REPRESSOR MYB6-LIKE"/>
    <property type="match status" value="1"/>
</dbReference>
<gene>
    <name evidence="12" type="ORF">G4B88_022412</name>
</gene>
<evidence type="ECO:0000313" key="12">
    <source>
        <dbReference type="EMBL" id="KAF4399329.1"/>
    </source>
</evidence>
<evidence type="ECO:0000256" key="3">
    <source>
        <dbReference type="ARBA" id="ARBA00023015"/>
    </source>
</evidence>
<evidence type="ECO:0000256" key="8">
    <source>
        <dbReference type="ARBA" id="ARBA00083772"/>
    </source>
</evidence>
<evidence type="ECO:0000256" key="6">
    <source>
        <dbReference type="ARBA" id="ARBA00023163"/>
    </source>
</evidence>
<dbReference type="GO" id="GO:0003677">
    <property type="term" value="F:DNA binding"/>
    <property type="evidence" value="ECO:0007669"/>
    <property type="project" value="UniProtKB-KW"/>
</dbReference>
<comment type="caution">
    <text evidence="12">The sequence shown here is derived from an EMBL/GenBank/DDBJ whole genome shotgun (WGS) entry which is preliminary data.</text>
</comment>
<dbReference type="PANTHER" id="PTHR47999">
    <property type="entry name" value="TRANSCRIPTION FACTOR MYB8-RELATED-RELATED"/>
    <property type="match status" value="1"/>
</dbReference>
<keyword evidence="5" id="KW-0010">Activator</keyword>
<dbReference type="PROSITE" id="PS50090">
    <property type="entry name" value="MYB_LIKE"/>
    <property type="match status" value="2"/>
</dbReference>
<keyword evidence="6" id="KW-0804">Transcription</keyword>
<name>A0A7J6HWX8_CANSA</name>
<evidence type="ECO:0000256" key="9">
    <source>
        <dbReference type="SAM" id="MobiDB-lite"/>
    </source>
</evidence>
<dbReference type="AlphaFoldDB" id="A0A7J6HWX8"/>
<dbReference type="InterPro" id="IPR001005">
    <property type="entry name" value="SANT/Myb"/>
</dbReference>
<dbReference type="Pfam" id="PF00249">
    <property type="entry name" value="Myb_DNA-binding"/>
    <property type="match status" value="2"/>
</dbReference>
<feature type="domain" description="Myb-like" evidence="10">
    <location>
        <begin position="9"/>
        <end position="61"/>
    </location>
</feature>
<protein>
    <recommendedName>
        <fullName evidence="8">Myb-related protein 123</fullName>
    </recommendedName>
</protein>
<dbReference type="CDD" id="cd00167">
    <property type="entry name" value="SANT"/>
    <property type="match status" value="2"/>
</dbReference>
<dbReference type="FunFam" id="1.10.10.60:FF:000001">
    <property type="entry name" value="MYB-related transcription factor"/>
    <property type="match status" value="1"/>
</dbReference>